<name>A0ACC2L1D2_PERAE</name>
<sequence>MNDSIHVEIEIVEFHVVRVRLAGIDRDRDALDHDRFFFDHVNNNQRILLCEPPIERWNPHLRQKLEILHKMKKTLEMEKETKQTLGERKEERGVGVSYL</sequence>
<protein>
    <submittedName>
        <fullName evidence="1">Uncharacterized protein</fullName>
    </submittedName>
</protein>
<organism evidence="1 2">
    <name type="scientific">Persea americana</name>
    <name type="common">Avocado</name>
    <dbReference type="NCBI Taxonomy" id="3435"/>
    <lineage>
        <taxon>Eukaryota</taxon>
        <taxon>Viridiplantae</taxon>
        <taxon>Streptophyta</taxon>
        <taxon>Embryophyta</taxon>
        <taxon>Tracheophyta</taxon>
        <taxon>Spermatophyta</taxon>
        <taxon>Magnoliopsida</taxon>
        <taxon>Magnoliidae</taxon>
        <taxon>Laurales</taxon>
        <taxon>Lauraceae</taxon>
        <taxon>Persea</taxon>
    </lineage>
</organism>
<dbReference type="EMBL" id="CM056814">
    <property type="protein sequence ID" value="KAJ8627279.1"/>
    <property type="molecule type" value="Genomic_DNA"/>
</dbReference>
<proteinExistence type="predicted"/>
<keyword evidence="2" id="KW-1185">Reference proteome</keyword>
<gene>
    <name evidence="1" type="ORF">MRB53_020586</name>
</gene>
<evidence type="ECO:0000313" key="2">
    <source>
        <dbReference type="Proteomes" id="UP001234297"/>
    </source>
</evidence>
<comment type="caution">
    <text evidence="1">The sequence shown here is derived from an EMBL/GenBank/DDBJ whole genome shotgun (WGS) entry which is preliminary data.</text>
</comment>
<accession>A0ACC2L1D2</accession>
<evidence type="ECO:0000313" key="1">
    <source>
        <dbReference type="EMBL" id="KAJ8627279.1"/>
    </source>
</evidence>
<dbReference type="Proteomes" id="UP001234297">
    <property type="component" value="Chromosome 6"/>
</dbReference>
<reference evidence="1 2" key="1">
    <citation type="journal article" date="2022" name="Hortic Res">
        <title>A haplotype resolved chromosomal level avocado genome allows analysis of novel avocado genes.</title>
        <authorList>
            <person name="Nath O."/>
            <person name="Fletcher S.J."/>
            <person name="Hayward A."/>
            <person name="Shaw L.M."/>
            <person name="Masouleh A.K."/>
            <person name="Furtado A."/>
            <person name="Henry R.J."/>
            <person name="Mitter N."/>
        </authorList>
    </citation>
    <scope>NUCLEOTIDE SEQUENCE [LARGE SCALE GENOMIC DNA]</scope>
    <source>
        <strain evidence="2">cv. Hass</strain>
    </source>
</reference>